<dbReference type="Proteomes" id="UP000228626">
    <property type="component" value="Unassembled WGS sequence"/>
</dbReference>
<accession>A0A2H0V183</accession>
<evidence type="ECO:0000256" key="1">
    <source>
        <dbReference type="ARBA" id="ARBA00006611"/>
    </source>
</evidence>
<dbReference type="Gene3D" id="3.40.50.300">
    <property type="entry name" value="P-loop containing nucleotide triphosphate hydrolases"/>
    <property type="match status" value="1"/>
</dbReference>
<comment type="caution">
    <text evidence="3">The sequence shown here is derived from an EMBL/GenBank/DDBJ whole genome shotgun (WGS) entry which is preliminary data.</text>
</comment>
<dbReference type="InterPro" id="IPR050921">
    <property type="entry name" value="T4SS_GSP_E_ATPase"/>
</dbReference>
<dbReference type="InterPro" id="IPR001482">
    <property type="entry name" value="T2SS/T4SS_dom"/>
</dbReference>
<evidence type="ECO:0000259" key="2">
    <source>
        <dbReference type="Pfam" id="PF00437"/>
    </source>
</evidence>
<evidence type="ECO:0000313" key="3">
    <source>
        <dbReference type="EMBL" id="PIR92854.1"/>
    </source>
</evidence>
<dbReference type="SUPFAM" id="SSF52540">
    <property type="entry name" value="P-loop containing nucleoside triphosphate hydrolases"/>
    <property type="match status" value="1"/>
</dbReference>
<dbReference type="Gene3D" id="3.30.450.90">
    <property type="match status" value="1"/>
</dbReference>
<dbReference type="AlphaFoldDB" id="A0A2H0V183"/>
<reference evidence="4" key="1">
    <citation type="submission" date="2017-09" db="EMBL/GenBank/DDBJ databases">
        <title>Depth-based differentiation of microbial function through sediment-hosted aquifers and enrichment of novel symbionts in the deep terrestrial subsurface.</title>
        <authorList>
            <person name="Probst A.J."/>
            <person name="Ladd B."/>
            <person name="Jarett J.K."/>
            <person name="Geller-Mcgrath D.E."/>
            <person name="Sieber C.M.K."/>
            <person name="Emerson J.B."/>
            <person name="Anantharaman K."/>
            <person name="Thomas B.C."/>
            <person name="Malmstrom R."/>
            <person name="Stieglmeier M."/>
            <person name="Klingl A."/>
            <person name="Woyke T."/>
            <person name="Ryan C.M."/>
            <person name="Banfield J.F."/>
        </authorList>
    </citation>
    <scope>NUCLEOTIDE SEQUENCE [LARGE SCALE GENOMIC DNA]</scope>
</reference>
<gene>
    <name evidence="3" type="ORF">COT99_03970</name>
</gene>
<organism evidence="3 4">
    <name type="scientific">Candidatus Falkowbacteria bacterium CG10_big_fil_rev_8_21_14_0_10_43_10</name>
    <dbReference type="NCBI Taxonomy" id="1974567"/>
    <lineage>
        <taxon>Bacteria</taxon>
        <taxon>Candidatus Falkowiibacteriota</taxon>
    </lineage>
</organism>
<proteinExistence type="inferred from homology"/>
<comment type="similarity">
    <text evidence="1">Belongs to the GSP E family.</text>
</comment>
<evidence type="ECO:0000313" key="4">
    <source>
        <dbReference type="Proteomes" id="UP000228626"/>
    </source>
</evidence>
<feature type="domain" description="Bacterial type II secretion system protein E" evidence="2">
    <location>
        <begin position="119"/>
        <end position="328"/>
    </location>
</feature>
<name>A0A2H0V183_9BACT</name>
<dbReference type="EMBL" id="PFAR01000047">
    <property type="protein sequence ID" value="PIR92854.1"/>
    <property type="molecule type" value="Genomic_DNA"/>
</dbReference>
<dbReference type="PANTHER" id="PTHR30486">
    <property type="entry name" value="TWITCHING MOTILITY PROTEIN PILT"/>
    <property type="match status" value="1"/>
</dbReference>
<dbReference type="InterPro" id="IPR027417">
    <property type="entry name" value="P-loop_NTPase"/>
</dbReference>
<dbReference type="PANTHER" id="PTHR30486:SF16">
    <property type="entry name" value="TWITCHING MOTILITY PROTEIN PILT"/>
    <property type="match status" value="1"/>
</dbReference>
<sequence>MEVYNILFNRLLSETAKRQASDLHLSVGSVPVIKKDGRLVKMEQEKIIEQEILSQIANSFLEKEEQKILEEKRELTVVKVLGGHFRFKINIYYQKGLLAASFRLIPEATRSFADLNLPAIVADFVKFSGGLVVVAGSYGGGKTTTIGAMIEHINKTGQRRILTLESAIEMPFISKQSVIEQRLIGHDVLSLVDGLKYCQKEDIDVLVVSSAQMEFIEAIPVILDIASSNSLVIVEIDTDSTIRVIEKILGCYPSDKQESARMLLADVLEGIIIQKLIPKNGGGLALALEILVGTSAVKSVIREGKVKQIETIMQTSGPQGMVTMTKSLVALVRSGQISQEDALANAPHKEDFKIMIK</sequence>
<protein>
    <recommendedName>
        <fullName evidence="2">Bacterial type II secretion system protein E domain-containing protein</fullName>
    </recommendedName>
</protein>
<dbReference type="GO" id="GO:0016887">
    <property type="term" value="F:ATP hydrolysis activity"/>
    <property type="evidence" value="ECO:0007669"/>
    <property type="project" value="InterPro"/>
</dbReference>
<dbReference type="Pfam" id="PF00437">
    <property type="entry name" value="T2SSE"/>
    <property type="match status" value="1"/>
</dbReference>